<sequence length="697" mass="77810">MADYQVKIENCNSIDRADITLKQGSLNIKYGPNGLGKSTIAKAIVSQARNDGSLAELAPFKGRGKAGAGQPKVSGIEGINSALVFDEEYVNQFAFQQDEVVKNSFDIFIKTPEYSKTMLEIEELFAGIKKAFADNAEIEQTTKDLKELRDAFGKTNADGSIPKSSKMLKAYGSGNKIENIPETLKPFASFIKSPDPSKWIGWQIKGNEFLKLGDTCPYCSTSLPDGAQKDIPLAVAKEYDATAIGHLNTLKAVIERLGKYFSAKCQENLEKITKAKLELTAPEKSFLSGLKNDIDSLIIMLEGLRNISFFSLRDVEKIADKIQLLKIDLGMTEKLDSAETRKVTDPINVQLEELIKQVGVLQGSINKHKARIKKAIEENQECINSFLKSAGYKYTVVIISEPDSYKMKLLHKDLADHIDTASKHLSYGEKNAFALVLFMHQVISENPDIIILDDPISSFDKNKKFAILYELFKGKASLRDRTTLMLTHDIEPAIDVIKSTAKVFEGSHPSATFLSSRAGVVTEVPIKSNDIHTFAKICTEIVSAPGDNLIKSIYLRRFYEIMDNTGLEYNLLASLFKKRAVPTIQSATENRDMTAEEKLTAETEIKKRIPDFDYDALVGVVNDDAAMKTKFAATNVGYEKIQLFRIIRGKHEDNVITKFINESYHIENEYVMQLNPHKFESVPEYVVEECVRLLDAA</sequence>
<dbReference type="PANTHER" id="PTHR32182">
    <property type="entry name" value="DNA REPLICATION AND REPAIR PROTEIN RECF"/>
    <property type="match status" value="1"/>
</dbReference>
<evidence type="ECO:0000313" key="4">
    <source>
        <dbReference type="EMBL" id="KPH77368.1"/>
    </source>
</evidence>
<dbReference type="EMBL" id="LGSZ01000060">
    <property type="protein sequence ID" value="KPH77368.1"/>
    <property type="molecule type" value="Genomic_DNA"/>
</dbReference>
<name>A0A0N1FAX0_9HYPH</name>
<dbReference type="Proteomes" id="UP000037822">
    <property type="component" value="Unassembled WGS sequence"/>
</dbReference>
<dbReference type="OrthoDB" id="9795565at2"/>
<evidence type="ECO:0000256" key="3">
    <source>
        <dbReference type="ARBA" id="ARBA00022840"/>
    </source>
</evidence>
<dbReference type="Gene3D" id="3.40.50.300">
    <property type="entry name" value="P-loop containing nucleotide triphosphate hydrolases"/>
    <property type="match status" value="2"/>
</dbReference>
<organism evidence="4 5">
    <name type="scientific">Bosea vaviloviae</name>
    <dbReference type="NCBI Taxonomy" id="1526658"/>
    <lineage>
        <taxon>Bacteria</taxon>
        <taxon>Pseudomonadati</taxon>
        <taxon>Pseudomonadota</taxon>
        <taxon>Alphaproteobacteria</taxon>
        <taxon>Hyphomicrobiales</taxon>
        <taxon>Boseaceae</taxon>
        <taxon>Bosea</taxon>
    </lineage>
</organism>
<dbReference type="SUPFAM" id="SSF52540">
    <property type="entry name" value="P-loop containing nucleoside triphosphate hydrolases"/>
    <property type="match status" value="1"/>
</dbReference>
<protein>
    <recommendedName>
        <fullName evidence="6">Protein CR006 P-loop domain-containing protein</fullName>
    </recommendedName>
</protein>
<proteinExistence type="inferred from homology"/>
<dbReference type="PANTHER" id="PTHR32182:SF22">
    <property type="entry name" value="ATP-DEPENDENT ENDONUCLEASE, OLD FAMILY-RELATED"/>
    <property type="match status" value="1"/>
</dbReference>
<evidence type="ECO:0000256" key="2">
    <source>
        <dbReference type="ARBA" id="ARBA00022741"/>
    </source>
</evidence>
<dbReference type="GO" id="GO:0016887">
    <property type="term" value="F:ATP hydrolysis activity"/>
    <property type="evidence" value="ECO:0007669"/>
    <property type="project" value="InterPro"/>
</dbReference>
<dbReference type="GO" id="GO:0006302">
    <property type="term" value="P:double-strand break repair"/>
    <property type="evidence" value="ECO:0007669"/>
    <property type="project" value="TreeGrafter"/>
</dbReference>
<dbReference type="AlphaFoldDB" id="A0A0N1FAX0"/>
<gene>
    <name evidence="4" type="ORF">AE618_22735</name>
</gene>
<evidence type="ECO:0008006" key="6">
    <source>
        <dbReference type="Google" id="ProtNLM"/>
    </source>
</evidence>
<keyword evidence="3" id="KW-0067">ATP-binding</keyword>
<dbReference type="GO" id="GO:0005524">
    <property type="term" value="F:ATP binding"/>
    <property type="evidence" value="ECO:0007669"/>
    <property type="project" value="UniProtKB-KW"/>
</dbReference>
<dbReference type="RefSeq" id="WP_054211345.1">
    <property type="nucleotide sequence ID" value="NZ_LGSZ01000060.1"/>
</dbReference>
<accession>A0A0N1FAX0</accession>
<dbReference type="InterPro" id="IPR017871">
    <property type="entry name" value="ABC_transporter-like_CS"/>
</dbReference>
<reference evidence="4 5" key="1">
    <citation type="submission" date="2015-07" db="EMBL/GenBank/DDBJ databases">
        <title>Whole genome sequencing of Bosea vaviloviae isolated from cave pool.</title>
        <authorList>
            <person name="Tan N.E.H."/>
            <person name="Lee Y.P."/>
            <person name="Gan H.M."/>
            <person name="Barton H."/>
            <person name="Savka M.A."/>
        </authorList>
    </citation>
    <scope>NUCLEOTIDE SEQUENCE [LARGE SCALE GENOMIC DNA]</scope>
    <source>
        <strain evidence="4 5">SD260</strain>
    </source>
</reference>
<keyword evidence="5" id="KW-1185">Reference proteome</keyword>
<evidence type="ECO:0000313" key="5">
    <source>
        <dbReference type="Proteomes" id="UP000037822"/>
    </source>
</evidence>
<dbReference type="PROSITE" id="PS00211">
    <property type="entry name" value="ABC_TRANSPORTER_1"/>
    <property type="match status" value="1"/>
</dbReference>
<dbReference type="GO" id="GO:0000731">
    <property type="term" value="P:DNA synthesis involved in DNA repair"/>
    <property type="evidence" value="ECO:0007669"/>
    <property type="project" value="TreeGrafter"/>
</dbReference>
<comment type="caution">
    <text evidence="4">The sequence shown here is derived from an EMBL/GenBank/DDBJ whole genome shotgun (WGS) entry which is preliminary data.</text>
</comment>
<dbReference type="PATRIC" id="fig|1526658.3.peg.1696"/>
<comment type="similarity">
    <text evidence="1">Belongs to the ABC transporter superfamily.</text>
</comment>
<evidence type="ECO:0000256" key="1">
    <source>
        <dbReference type="ARBA" id="ARBA00005417"/>
    </source>
</evidence>
<keyword evidence="2" id="KW-0547">Nucleotide-binding</keyword>
<dbReference type="InterPro" id="IPR027417">
    <property type="entry name" value="P-loop_NTPase"/>
</dbReference>